<organism evidence="1">
    <name type="scientific">Rhizophora mucronata</name>
    <name type="common">Asiatic mangrove</name>
    <dbReference type="NCBI Taxonomy" id="61149"/>
    <lineage>
        <taxon>Eukaryota</taxon>
        <taxon>Viridiplantae</taxon>
        <taxon>Streptophyta</taxon>
        <taxon>Embryophyta</taxon>
        <taxon>Tracheophyta</taxon>
        <taxon>Spermatophyta</taxon>
        <taxon>Magnoliopsida</taxon>
        <taxon>eudicotyledons</taxon>
        <taxon>Gunneridae</taxon>
        <taxon>Pentapetalae</taxon>
        <taxon>rosids</taxon>
        <taxon>fabids</taxon>
        <taxon>Malpighiales</taxon>
        <taxon>Rhizophoraceae</taxon>
        <taxon>Rhizophora</taxon>
    </lineage>
</organism>
<sequence>MATVDCDDATHYPQHIMILAWNMRVEFYCMFSL</sequence>
<accession>A0A2P2R0R0</accession>
<protein>
    <submittedName>
        <fullName evidence="1">Uncharacterized protein</fullName>
    </submittedName>
</protein>
<reference evidence="1" key="1">
    <citation type="submission" date="2018-02" db="EMBL/GenBank/DDBJ databases">
        <title>Rhizophora mucronata_Transcriptome.</title>
        <authorList>
            <person name="Meera S.P."/>
            <person name="Sreeshan A."/>
            <person name="Augustine A."/>
        </authorList>
    </citation>
    <scope>NUCLEOTIDE SEQUENCE</scope>
    <source>
        <tissue evidence="1">Leaf</tissue>
    </source>
</reference>
<name>A0A2P2R0R0_RHIMU</name>
<evidence type="ECO:0000313" key="1">
    <source>
        <dbReference type="EMBL" id="MBX72787.1"/>
    </source>
</evidence>
<dbReference type="EMBL" id="GGEC01092303">
    <property type="protein sequence ID" value="MBX72787.1"/>
    <property type="molecule type" value="Transcribed_RNA"/>
</dbReference>
<proteinExistence type="predicted"/>
<dbReference type="AlphaFoldDB" id="A0A2P2R0R0"/>